<dbReference type="PRINTS" id="PR00116">
    <property type="entry name" value="ARGINASE"/>
</dbReference>
<keyword evidence="1" id="KW-0479">Metal-binding</keyword>
<evidence type="ECO:0000313" key="6">
    <source>
        <dbReference type="EMBL" id="SDX29237.1"/>
    </source>
</evidence>
<name>A0AAN4US10_9RHOB</name>
<sequence>MENAWIVTPYFFDQPDPALTEAVPAAQPYLLNAPQAVADRSPAALGLLHRPIAAFARDAAARGARPVSVAGDCGASLPVMAGLQQAGLAPVLVWLDAHGDFNTPQTSPSGFLGGMPLAMMVGRGDPALARESSLRPVPEADVWLIDARDLDPLEAEAVAGSGLNRSAVWDLPRLAFDRPVHLHIDNDVVDARDVPANNYPVPDGPSLDQTCRALAGFKAANRIAAVSFSGWNGRLKGAGRTARACARLLQAALGG</sequence>
<dbReference type="SUPFAM" id="SSF52768">
    <property type="entry name" value="Arginase/deacetylase"/>
    <property type="match status" value="1"/>
</dbReference>
<evidence type="ECO:0000313" key="5">
    <source>
        <dbReference type="EMBL" id="GHE02480.1"/>
    </source>
</evidence>
<comment type="similarity">
    <text evidence="4">Belongs to the arginase family.</text>
</comment>
<dbReference type="GO" id="GO:0030145">
    <property type="term" value="F:manganese ion binding"/>
    <property type="evidence" value="ECO:0007669"/>
    <property type="project" value="TreeGrafter"/>
</dbReference>
<dbReference type="PANTHER" id="PTHR43782:SF3">
    <property type="entry name" value="ARGINASE"/>
    <property type="match status" value="1"/>
</dbReference>
<dbReference type="Proteomes" id="UP000634647">
    <property type="component" value="Unassembled WGS sequence"/>
</dbReference>
<dbReference type="GO" id="GO:0005737">
    <property type="term" value="C:cytoplasm"/>
    <property type="evidence" value="ECO:0007669"/>
    <property type="project" value="TreeGrafter"/>
</dbReference>
<protein>
    <submittedName>
        <fullName evidence="6">Arginase</fullName>
    </submittedName>
</protein>
<dbReference type="Proteomes" id="UP000199541">
    <property type="component" value="Unassembled WGS sequence"/>
</dbReference>
<dbReference type="Pfam" id="PF00491">
    <property type="entry name" value="Arginase"/>
    <property type="match status" value="1"/>
</dbReference>
<dbReference type="GO" id="GO:0004053">
    <property type="term" value="F:arginase activity"/>
    <property type="evidence" value="ECO:0007669"/>
    <property type="project" value="TreeGrafter"/>
</dbReference>
<evidence type="ECO:0000313" key="8">
    <source>
        <dbReference type="Proteomes" id="UP000634647"/>
    </source>
</evidence>
<evidence type="ECO:0000256" key="3">
    <source>
        <dbReference type="ARBA" id="ARBA00023211"/>
    </source>
</evidence>
<dbReference type="InterPro" id="IPR023696">
    <property type="entry name" value="Ureohydrolase_dom_sf"/>
</dbReference>
<dbReference type="Gene3D" id="3.40.800.10">
    <property type="entry name" value="Ureohydrolase domain"/>
    <property type="match status" value="1"/>
</dbReference>
<dbReference type="RefSeq" id="WP_051646326.1">
    <property type="nucleotide sequence ID" value="NZ_BNAB01000009.1"/>
</dbReference>
<organism evidence="5 8">
    <name type="scientific">Allgaiera indica</name>
    <dbReference type="NCBI Taxonomy" id="765699"/>
    <lineage>
        <taxon>Bacteria</taxon>
        <taxon>Pseudomonadati</taxon>
        <taxon>Pseudomonadota</taxon>
        <taxon>Alphaproteobacteria</taxon>
        <taxon>Rhodobacterales</taxon>
        <taxon>Paracoccaceae</taxon>
        <taxon>Allgaiera</taxon>
    </lineage>
</organism>
<dbReference type="PANTHER" id="PTHR43782">
    <property type="entry name" value="ARGINASE"/>
    <property type="match status" value="1"/>
</dbReference>
<reference evidence="6 7" key="2">
    <citation type="submission" date="2016-10" db="EMBL/GenBank/DDBJ databases">
        <authorList>
            <person name="Varghese N."/>
            <person name="Submissions S."/>
        </authorList>
    </citation>
    <scope>NUCLEOTIDE SEQUENCE [LARGE SCALE GENOMIC DNA]</scope>
    <source>
        <strain evidence="6 7">DSM 24802</strain>
    </source>
</reference>
<reference evidence="5" key="1">
    <citation type="journal article" date="2014" name="Int. J. Syst. Evol. Microbiol.">
        <title>Complete genome sequence of Corynebacterium casei LMG S-19264T (=DSM 44701T), isolated from a smear-ripened cheese.</title>
        <authorList>
            <consortium name="US DOE Joint Genome Institute (JGI-PGF)"/>
            <person name="Walter F."/>
            <person name="Albersmeier A."/>
            <person name="Kalinowski J."/>
            <person name="Ruckert C."/>
        </authorList>
    </citation>
    <scope>NUCLEOTIDE SEQUENCE</scope>
    <source>
        <strain evidence="5">CGMCC 1.10859</strain>
    </source>
</reference>
<dbReference type="EMBL" id="BNAB01000009">
    <property type="protein sequence ID" value="GHE02480.1"/>
    <property type="molecule type" value="Genomic_DNA"/>
</dbReference>
<dbReference type="EMBL" id="FNOB01000013">
    <property type="protein sequence ID" value="SDX29237.1"/>
    <property type="molecule type" value="Genomic_DNA"/>
</dbReference>
<keyword evidence="7" id="KW-1185">Reference proteome</keyword>
<comment type="caution">
    <text evidence="5">The sequence shown here is derived from an EMBL/GenBank/DDBJ whole genome shotgun (WGS) entry which is preliminary data.</text>
</comment>
<evidence type="ECO:0000256" key="1">
    <source>
        <dbReference type="ARBA" id="ARBA00022723"/>
    </source>
</evidence>
<keyword evidence="3" id="KW-0464">Manganese</keyword>
<proteinExistence type="inferred from homology"/>
<dbReference type="AlphaFoldDB" id="A0AAN4US10"/>
<dbReference type="InterPro" id="IPR006035">
    <property type="entry name" value="Ureohydrolase"/>
</dbReference>
<keyword evidence="2" id="KW-0378">Hydrolase</keyword>
<reference evidence="5" key="3">
    <citation type="submission" date="2023-06" db="EMBL/GenBank/DDBJ databases">
        <authorList>
            <person name="Sun Q."/>
            <person name="Zhou Y."/>
        </authorList>
    </citation>
    <scope>NUCLEOTIDE SEQUENCE</scope>
    <source>
        <strain evidence="5">CGMCC 1.10859</strain>
    </source>
</reference>
<evidence type="ECO:0000313" key="7">
    <source>
        <dbReference type="Proteomes" id="UP000199541"/>
    </source>
</evidence>
<accession>A0AAN4US10</accession>
<dbReference type="CDD" id="cd09999">
    <property type="entry name" value="Arginase-like_1"/>
    <property type="match status" value="1"/>
</dbReference>
<gene>
    <name evidence="5" type="ORF">GCM10008024_22110</name>
    <name evidence="6" type="ORF">SAMN05444006_11346</name>
</gene>
<evidence type="ECO:0000256" key="2">
    <source>
        <dbReference type="ARBA" id="ARBA00022801"/>
    </source>
</evidence>
<dbReference type="PROSITE" id="PS51409">
    <property type="entry name" value="ARGINASE_2"/>
    <property type="match status" value="1"/>
</dbReference>
<evidence type="ECO:0000256" key="4">
    <source>
        <dbReference type="PROSITE-ProRule" id="PRU00742"/>
    </source>
</evidence>